<sequence length="169" mass="18253">MSDTLDEWESSVAFEVFDKRMTPLAKAPSVTIQKRGVISLNKSAHDLLGNVETVELLYDQGRQIMALRPADDSSPHAYAVRTGSKRGPGQAIVSATAFTQHYGIDTTATRRWKPFVEDGMLCVDLTVEGVVITGNRTKVATVAEPEEADDILAEAPASDSPTDHSADHA</sequence>
<accession>A0A9W6C1Z9</accession>
<comment type="caution">
    <text evidence="2">The sequence shown here is derived from an EMBL/GenBank/DDBJ whole genome shotgun (WGS) entry which is preliminary data.</text>
</comment>
<dbReference type="AlphaFoldDB" id="A0A9W6C1Z9"/>
<evidence type="ECO:0000313" key="3">
    <source>
        <dbReference type="Proteomes" id="UP001165080"/>
    </source>
</evidence>
<dbReference type="Proteomes" id="UP001165080">
    <property type="component" value="Unassembled WGS sequence"/>
</dbReference>
<evidence type="ECO:0000313" key="2">
    <source>
        <dbReference type="EMBL" id="GLC62484.1"/>
    </source>
</evidence>
<organism evidence="2 3">
    <name type="scientific">Pleodorina starrii</name>
    <dbReference type="NCBI Taxonomy" id="330485"/>
    <lineage>
        <taxon>Eukaryota</taxon>
        <taxon>Viridiplantae</taxon>
        <taxon>Chlorophyta</taxon>
        <taxon>core chlorophytes</taxon>
        <taxon>Chlorophyceae</taxon>
        <taxon>CS clade</taxon>
        <taxon>Chlamydomonadales</taxon>
        <taxon>Volvocaceae</taxon>
        <taxon>Pleodorina</taxon>
    </lineage>
</organism>
<gene>
    <name evidence="2" type="primary">PLESTB003607</name>
    <name evidence="2" type="ORF">PLESTB_001904700</name>
</gene>
<feature type="region of interest" description="Disordered" evidence="1">
    <location>
        <begin position="144"/>
        <end position="169"/>
    </location>
</feature>
<proteinExistence type="predicted"/>
<evidence type="ECO:0000256" key="1">
    <source>
        <dbReference type="SAM" id="MobiDB-lite"/>
    </source>
</evidence>
<name>A0A9W6C1Z9_9CHLO</name>
<reference evidence="2 3" key="1">
    <citation type="journal article" date="2023" name="Commun. Biol.">
        <title>Reorganization of the ancestral sex-determining regions during the evolution of trioecy in Pleodorina starrii.</title>
        <authorList>
            <person name="Takahashi K."/>
            <person name="Suzuki S."/>
            <person name="Kawai-Toyooka H."/>
            <person name="Yamamoto K."/>
            <person name="Hamaji T."/>
            <person name="Ootsuki R."/>
            <person name="Yamaguchi H."/>
            <person name="Kawachi M."/>
            <person name="Higashiyama T."/>
            <person name="Nozaki H."/>
        </authorList>
    </citation>
    <scope>NUCLEOTIDE SEQUENCE [LARGE SCALE GENOMIC DNA]</scope>
    <source>
        <strain evidence="2 3">NIES-4479</strain>
    </source>
</reference>
<dbReference type="EMBL" id="BRXU01000066">
    <property type="protein sequence ID" value="GLC62484.1"/>
    <property type="molecule type" value="Genomic_DNA"/>
</dbReference>
<keyword evidence="3" id="KW-1185">Reference proteome</keyword>
<protein>
    <submittedName>
        <fullName evidence="2">Uncharacterized protein</fullName>
    </submittedName>
</protein>